<organism evidence="1 2">
    <name type="scientific">Scortum barcoo</name>
    <name type="common">barcoo grunter</name>
    <dbReference type="NCBI Taxonomy" id="214431"/>
    <lineage>
        <taxon>Eukaryota</taxon>
        <taxon>Metazoa</taxon>
        <taxon>Chordata</taxon>
        <taxon>Craniata</taxon>
        <taxon>Vertebrata</taxon>
        <taxon>Euteleostomi</taxon>
        <taxon>Actinopterygii</taxon>
        <taxon>Neopterygii</taxon>
        <taxon>Teleostei</taxon>
        <taxon>Neoteleostei</taxon>
        <taxon>Acanthomorphata</taxon>
        <taxon>Eupercaria</taxon>
        <taxon>Centrarchiformes</taxon>
        <taxon>Terapontoidei</taxon>
        <taxon>Terapontidae</taxon>
        <taxon>Scortum</taxon>
    </lineage>
</organism>
<gene>
    <name evidence="1" type="ORF">L3Q82_017300</name>
</gene>
<proteinExistence type="predicted"/>
<sequence length="283" mass="31438">MQTRADTKWIEVSTVLMFLSMSRNHKSEFGQPWASRLGVGLMPQGQRAELHQRAARRTAEGEMRPGGRREFLEREDEGMSVLLDLNDALGTLREDPAAADNAGAAPLCSPPAADDAEEETGHPEQPASGRPAGDSTQLIPTLETQAVRETVRDEGIRSRGRDSISNSCWAPSGFRKDFRINGHVVDVESAPTYLQTELTELQCSDMLKSKSHGVVIDEHLHSILRFSSAQSRTPNNDELASMEEMPGFWLIPMCIRDQEEEFVKKCMIIVCDVVCPDKRQAFA</sequence>
<dbReference type="Proteomes" id="UP000831701">
    <property type="component" value="Chromosome 20"/>
</dbReference>
<comment type="caution">
    <text evidence="1">The sequence shown here is derived from an EMBL/GenBank/DDBJ whole genome shotgun (WGS) entry which is preliminary data.</text>
</comment>
<evidence type="ECO:0000313" key="1">
    <source>
        <dbReference type="EMBL" id="KAI3356033.1"/>
    </source>
</evidence>
<evidence type="ECO:0000313" key="2">
    <source>
        <dbReference type="Proteomes" id="UP000831701"/>
    </source>
</evidence>
<name>A0ACB8VNE5_9TELE</name>
<accession>A0ACB8VNE5</accession>
<keyword evidence="2" id="KW-1185">Reference proteome</keyword>
<protein>
    <submittedName>
        <fullName evidence="1">Uncharacterized protein</fullName>
    </submittedName>
</protein>
<dbReference type="EMBL" id="CM041550">
    <property type="protein sequence ID" value="KAI3356033.1"/>
    <property type="molecule type" value="Genomic_DNA"/>
</dbReference>
<reference evidence="1" key="1">
    <citation type="submission" date="2022-04" db="EMBL/GenBank/DDBJ databases">
        <title>Jade perch genome.</title>
        <authorList>
            <person name="Chao B."/>
        </authorList>
    </citation>
    <scope>NUCLEOTIDE SEQUENCE</scope>
    <source>
        <strain evidence="1">CB-2022</strain>
    </source>
</reference>